<dbReference type="Proteomes" id="UP000654108">
    <property type="component" value="Unassembled WGS sequence"/>
</dbReference>
<protein>
    <submittedName>
        <fullName evidence="2">GNAT family N-acetyltransferase</fullName>
    </submittedName>
</protein>
<gene>
    <name evidence="2" type="ORF">IC608_02525</name>
</gene>
<evidence type="ECO:0000313" key="2">
    <source>
        <dbReference type="EMBL" id="MBD8064352.1"/>
    </source>
</evidence>
<dbReference type="AlphaFoldDB" id="A0A927IS10"/>
<dbReference type="Gene3D" id="3.40.630.30">
    <property type="match status" value="1"/>
</dbReference>
<dbReference type="SUPFAM" id="SSF55729">
    <property type="entry name" value="Acyl-CoA N-acyltransferases (Nat)"/>
    <property type="match status" value="1"/>
</dbReference>
<evidence type="ECO:0000259" key="1">
    <source>
        <dbReference type="Pfam" id="PF13480"/>
    </source>
</evidence>
<dbReference type="InterPro" id="IPR038740">
    <property type="entry name" value="BioF2-like_GNAT_dom"/>
</dbReference>
<dbReference type="Pfam" id="PF13480">
    <property type="entry name" value="Acetyltransf_6"/>
    <property type="match status" value="1"/>
</dbReference>
<name>A0A927IS10_9HYPH</name>
<comment type="caution">
    <text evidence="2">The sequence shown here is derived from an EMBL/GenBank/DDBJ whole genome shotgun (WGS) entry which is preliminary data.</text>
</comment>
<dbReference type="EMBL" id="JACYFU010000001">
    <property type="protein sequence ID" value="MBD8064352.1"/>
    <property type="molecule type" value="Genomic_DNA"/>
</dbReference>
<keyword evidence="3" id="KW-1185">Reference proteome</keyword>
<reference evidence="2" key="1">
    <citation type="submission" date="2020-09" db="EMBL/GenBank/DDBJ databases">
        <title>Genome seq and assembly of Devosia sp.</title>
        <authorList>
            <person name="Chhetri G."/>
        </authorList>
    </citation>
    <scope>NUCLEOTIDE SEQUENCE</scope>
    <source>
        <strain evidence="2">PTR5</strain>
    </source>
</reference>
<organism evidence="2 3">
    <name type="scientific">Devosia oryzisoli</name>
    <dbReference type="NCBI Taxonomy" id="2774138"/>
    <lineage>
        <taxon>Bacteria</taxon>
        <taxon>Pseudomonadati</taxon>
        <taxon>Pseudomonadota</taxon>
        <taxon>Alphaproteobacteria</taxon>
        <taxon>Hyphomicrobiales</taxon>
        <taxon>Devosiaceae</taxon>
        <taxon>Devosia</taxon>
    </lineage>
</organism>
<sequence length="411" mass="46055">MMISDAESVPLIGAEVPRAAGAAVKSQSTLSVTVTSDIDAVAPIWSNLTQSGIESPGQSFGFIRHWIADRTIPVNDQRYVVGFAEGNPIALLPLHRQARRGLSMFTWFPGTQVGCNAPIVDQSALASLPTQDRCRLWKGMTAELDADLLYLPFIPEKCDGQSGLFGELGTREPADILYRSVFSCWEECDREQRSRSRRKHDRQQGDKLAALGSVHFEEVGDPADVHLALDVMFRQRTARFKAQGIRDVFVEDRLIDFYHKLAEPASQVDVRLHVMRLENEIVAVRYNIVDGDRMFCLISSMSDDPTIQSGSPGKQCLLRVMQTVFESGYTMFDMGAGITDEKRHWCNVQLPLNHHYVGLSLKGRAAAAAHRRYQNVRAWAKANPQVKKTVRSFAHWRDRKSAQPVTDSDQL</sequence>
<dbReference type="RefSeq" id="WP_191772452.1">
    <property type="nucleotide sequence ID" value="NZ_JACYFU010000001.1"/>
</dbReference>
<evidence type="ECO:0000313" key="3">
    <source>
        <dbReference type="Proteomes" id="UP000654108"/>
    </source>
</evidence>
<feature type="domain" description="BioF2-like acetyltransferase" evidence="1">
    <location>
        <begin position="195"/>
        <end position="343"/>
    </location>
</feature>
<accession>A0A927IS10</accession>
<dbReference type="InterPro" id="IPR016181">
    <property type="entry name" value="Acyl_CoA_acyltransferase"/>
</dbReference>
<proteinExistence type="predicted"/>